<evidence type="ECO:0000256" key="5">
    <source>
        <dbReference type="ARBA" id="ARBA00022630"/>
    </source>
</evidence>
<evidence type="ECO:0000313" key="14">
    <source>
        <dbReference type="Proteomes" id="UP000662931"/>
    </source>
</evidence>
<dbReference type="InterPro" id="IPR004572">
    <property type="entry name" value="Protoporphyrinogen_oxidase"/>
</dbReference>
<dbReference type="RefSeq" id="XP_038779767.1">
    <property type="nucleotide sequence ID" value="XM_038923839.1"/>
</dbReference>
<dbReference type="GO" id="GO:0005743">
    <property type="term" value="C:mitochondrial inner membrane"/>
    <property type="evidence" value="ECO:0007669"/>
    <property type="project" value="UniProtKB-SubCell"/>
</dbReference>
<gene>
    <name evidence="13" type="ORF">FOA43_003588</name>
</gene>
<evidence type="ECO:0000256" key="9">
    <source>
        <dbReference type="ARBA" id="ARBA00023244"/>
    </source>
</evidence>
<comment type="cofactor">
    <cofactor evidence="11">
        <name>FAD</name>
        <dbReference type="ChEBI" id="CHEBI:57692"/>
    </cofactor>
    <text evidence="11">Binds 1 FAD per subunit.</text>
</comment>
<keyword evidence="6 11" id="KW-0274">FAD</keyword>
<comment type="subcellular location">
    <subcellularLocation>
        <location evidence="11">Mitochondrion inner membrane</location>
    </subcellularLocation>
</comment>
<evidence type="ECO:0000256" key="1">
    <source>
        <dbReference type="ARBA" id="ARBA00002600"/>
    </source>
</evidence>
<dbReference type="InterPro" id="IPR002937">
    <property type="entry name" value="Amino_oxidase"/>
</dbReference>
<keyword evidence="7 11" id="KW-0560">Oxidoreductase</keyword>
<comment type="function">
    <text evidence="1 11">Catalyzes the 6-electron oxidation of protoporphyrinogen-IX to form protoporphyrin-IX.</text>
</comment>
<dbReference type="EC" id="1.3.3.4" evidence="4 11"/>
<dbReference type="KEGG" id="bnn:FOA43_003588"/>
<reference evidence="13" key="1">
    <citation type="submission" date="2020-10" db="EMBL/GenBank/DDBJ databases">
        <authorList>
            <person name="Roach M.J.R."/>
        </authorList>
    </citation>
    <scope>NUCLEOTIDE SEQUENCE</scope>
    <source>
        <strain evidence="13">CBS 1945</strain>
    </source>
</reference>
<sequence>MAPDWKITVFEANDKTGGYIRSQPTKVADSSSTVFEKGPRTLRGVSEGTLILLDLVAKFGKQQSILGVHKEAAANKKYLLSPSKARQLVQVPDDFTSLRKFLTNSIGRSIPMALGKEFFTLRRGHGEETVEQFFNRHYGKGLSDNLISAIFHGVYAADAGKLSINAVMPSMVKLESKSASIGRYTVWKALFNSKKSQESAPPIKLSANLRKYQDLFSPKLNLLNMSEFLKSFPMTLLQGGLETLPQCIANNLPKNVEVVYNSKISSIKPLASGQVALTFEDGNTERFDHLRSTINTRALSSLIDSKPMKDVFSQVNYSSVSLANVYIPKKNILPVSGFGFLVPKASTDKAKLLGVIFDSDVEHSARPLFSLESVRKELTSKTVSTPDKLKQLAEDVFHSQPLNTRPYTKVTFMLGGHMYDGIKTFPKEHEIKKIVEDTFGSILHTPLSDYQLEVGLIENAIPQYNVGYLDLKAQAWKLADSEFHGALSFGGMTFADGVGVPDCVMSSFKDAVKLAHL</sequence>
<comment type="similarity">
    <text evidence="3 11">Belongs to the protoporphyrinogen/coproporphyrinogen oxidase family. Protoporphyrinogen oxidase subfamily.</text>
</comment>
<dbReference type="OrthoDB" id="438553at2759"/>
<dbReference type="InterPro" id="IPR050464">
    <property type="entry name" value="Zeta_carotene_desat/Oxidored"/>
</dbReference>
<dbReference type="UniPathway" id="UPA00251">
    <property type="reaction ID" value="UER00324"/>
</dbReference>
<evidence type="ECO:0000256" key="10">
    <source>
        <dbReference type="ARBA" id="ARBA00047554"/>
    </source>
</evidence>
<feature type="domain" description="Amine oxidase" evidence="12">
    <location>
        <begin position="6"/>
        <end position="339"/>
    </location>
</feature>
<dbReference type="Gene3D" id="3.50.50.60">
    <property type="entry name" value="FAD/NAD(P)-binding domain"/>
    <property type="match status" value="1"/>
</dbReference>
<dbReference type="PANTHER" id="PTHR42923:SF3">
    <property type="entry name" value="PROTOPORPHYRINOGEN OXIDASE"/>
    <property type="match status" value="1"/>
</dbReference>
<evidence type="ECO:0000256" key="3">
    <source>
        <dbReference type="ARBA" id="ARBA00010551"/>
    </source>
</evidence>
<organism evidence="13 14">
    <name type="scientific">Eeniella nana</name>
    <name type="common">Yeast</name>
    <name type="synonym">Brettanomyces nanus</name>
    <dbReference type="NCBI Taxonomy" id="13502"/>
    <lineage>
        <taxon>Eukaryota</taxon>
        <taxon>Fungi</taxon>
        <taxon>Dikarya</taxon>
        <taxon>Ascomycota</taxon>
        <taxon>Saccharomycotina</taxon>
        <taxon>Pichiomycetes</taxon>
        <taxon>Pichiales</taxon>
        <taxon>Pichiaceae</taxon>
        <taxon>Brettanomyces</taxon>
    </lineage>
</organism>
<keyword evidence="14" id="KW-1185">Reference proteome</keyword>
<accession>A0A875S8H7</accession>
<dbReference type="SUPFAM" id="SSF54373">
    <property type="entry name" value="FAD-linked reductases, C-terminal domain"/>
    <property type="match status" value="1"/>
</dbReference>
<evidence type="ECO:0000259" key="12">
    <source>
        <dbReference type="Pfam" id="PF01593"/>
    </source>
</evidence>
<evidence type="ECO:0000256" key="2">
    <source>
        <dbReference type="ARBA" id="ARBA00005073"/>
    </source>
</evidence>
<dbReference type="PANTHER" id="PTHR42923">
    <property type="entry name" value="PROTOPORPHYRINOGEN OXIDASE"/>
    <property type="match status" value="1"/>
</dbReference>
<dbReference type="Pfam" id="PF01593">
    <property type="entry name" value="Amino_oxidase"/>
    <property type="match status" value="1"/>
</dbReference>
<evidence type="ECO:0000256" key="7">
    <source>
        <dbReference type="ARBA" id="ARBA00023002"/>
    </source>
</evidence>
<proteinExistence type="inferred from homology"/>
<dbReference type="GO" id="GO:0006782">
    <property type="term" value="P:protoporphyrinogen IX biosynthetic process"/>
    <property type="evidence" value="ECO:0007669"/>
    <property type="project" value="UniProtKB-UniRule"/>
</dbReference>
<dbReference type="GO" id="GO:0004729">
    <property type="term" value="F:oxygen-dependent protoporphyrinogen oxidase activity"/>
    <property type="evidence" value="ECO:0007669"/>
    <property type="project" value="UniProtKB-UniRule"/>
</dbReference>
<comment type="pathway">
    <text evidence="2 11">Porphyrin-containing compound metabolism; protoporphyrin-IX biosynthesis; protoporphyrin-IX from protoporphyrinogen-IX: step 1/1.</text>
</comment>
<dbReference type="InterPro" id="IPR036188">
    <property type="entry name" value="FAD/NAD-bd_sf"/>
</dbReference>
<comment type="catalytic activity">
    <reaction evidence="10 11">
        <text>protoporphyrinogen IX + 3 O2 = protoporphyrin IX + 3 H2O2</text>
        <dbReference type="Rhea" id="RHEA:25576"/>
        <dbReference type="ChEBI" id="CHEBI:15379"/>
        <dbReference type="ChEBI" id="CHEBI:16240"/>
        <dbReference type="ChEBI" id="CHEBI:57306"/>
        <dbReference type="ChEBI" id="CHEBI:57307"/>
        <dbReference type="EC" id="1.3.3.4"/>
    </reaction>
</comment>
<dbReference type="NCBIfam" id="TIGR00562">
    <property type="entry name" value="proto_IX_ox"/>
    <property type="match status" value="1"/>
</dbReference>
<dbReference type="GeneID" id="62196988"/>
<protein>
    <recommendedName>
        <fullName evidence="4 11">Protoporphyrinogen oxidase</fullName>
        <ecNumber evidence="4 11">1.3.3.4</ecNumber>
    </recommendedName>
</protein>
<dbReference type="AlphaFoldDB" id="A0A875S8H7"/>
<dbReference type="Proteomes" id="UP000662931">
    <property type="component" value="Chromosome 4"/>
</dbReference>
<evidence type="ECO:0000256" key="8">
    <source>
        <dbReference type="ARBA" id="ARBA00023133"/>
    </source>
</evidence>
<dbReference type="EMBL" id="CP064815">
    <property type="protein sequence ID" value="QPG76202.1"/>
    <property type="molecule type" value="Genomic_DNA"/>
</dbReference>
<evidence type="ECO:0000256" key="11">
    <source>
        <dbReference type="RuleBase" id="RU367069"/>
    </source>
</evidence>
<keyword evidence="9 11" id="KW-0627">Porphyrin biosynthesis</keyword>
<evidence type="ECO:0000256" key="4">
    <source>
        <dbReference type="ARBA" id="ARBA00012867"/>
    </source>
</evidence>
<name>A0A875S8H7_EENNA</name>
<evidence type="ECO:0000256" key="6">
    <source>
        <dbReference type="ARBA" id="ARBA00022827"/>
    </source>
</evidence>
<keyword evidence="8 11" id="KW-0350">Heme biosynthesis</keyword>
<dbReference type="SUPFAM" id="SSF51905">
    <property type="entry name" value="FAD/NAD(P)-binding domain"/>
    <property type="match status" value="1"/>
</dbReference>
<evidence type="ECO:0000313" key="13">
    <source>
        <dbReference type="EMBL" id="QPG76202.1"/>
    </source>
</evidence>
<keyword evidence="5 11" id="KW-0285">Flavoprotein</keyword>